<proteinExistence type="predicted"/>
<sequence length="219" mass="24986">MLVTSRRMMIGVVVLLMVVMLPQWINESREQEVPSLNAEQIESLRVEYPLYNQMPPLYDGRLPSFEEIVHRSESLVLAEVVQALSDTEFVLSNPLADNPEWNEKKTRLGLEDAVLAYERYELSVIRFIAGKEIEGRFILLSLPWNSGYEPQYKPGMKVILPLGPESGDRAGMYSTSKFGFFYVIDDTNVLTAVEHSSIDRWNGEPVSKVIQAIQEMKKT</sequence>
<dbReference type="AlphaFoldDB" id="A0A371PE19"/>
<reference evidence="1 2" key="1">
    <citation type="submission" date="2018-08" db="EMBL/GenBank/DDBJ databases">
        <title>Paenibacillus sp. M4BSY-1, whole genome shotgun sequence.</title>
        <authorList>
            <person name="Tuo L."/>
        </authorList>
    </citation>
    <scope>NUCLEOTIDE SEQUENCE [LARGE SCALE GENOMIC DNA]</scope>
    <source>
        <strain evidence="1 2">M4BSY-1</strain>
    </source>
</reference>
<comment type="caution">
    <text evidence="1">The sequence shown here is derived from an EMBL/GenBank/DDBJ whole genome shotgun (WGS) entry which is preliminary data.</text>
</comment>
<keyword evidence="2" id="KW-1185">Reference proteome</keyword>
<accession>A0A371PE19</accession>
<evidence type="ECO:0000313" key="1">
    <source>
        <dbReference type="EMBL" id="REK74149.1"/>
    </source>
</evidence>
<dbReference type="Proteomes" id="UP000261905">
    <property type="component" value="Unassembled WGS sequence"/>
</dbReference>
<evidence type="ECO:0000313" key="2">
    <source>
        <dbReference type="Proteomes" id="UP000261905"/>
    </source>
</evidence>
<name>A0A371PE19_9BACL</name>
<dbReference type="EMBL" id="QUBQ01000003">
    <property type="protein sequence ID" value="REK74149.1"/>
    <property type="molecule type" value="Genomic_DNA"/>
</dbReference>
<gene>
    <name evidence="1" type="ORF">DX130_16485</name>
</gene>
<protein>
    <submittedName>
        <fullName evidence="1">Uncharacterized protein</fullName>
    </submittedName>
</protein>
<organism evidence="1 2">
    <name type="scientific">Paenibacillus paeoniae</name>
    <dbReference type="NCBI Taxonomy" id="2292705"/>
    <lineage>
        <taxon>Bacteria</taxon>
        <taxon>Bacillati</taxon>
        <taxon>Bacillota</taxon>
        <taxon>Bacilli</taxon>
        <taxon>Bacillales</taxon>
        <taxon>Paenibacillaceae</taxon>
        <taxon>Paenibacillus</taxon>
    </lineage>
</organism>